<comment type="caution">
    <text evidence="16">The sequence shown here is derived from an EMBL/GenBank/DDBJ whole genome shotgun (WGS) entry which is preliminary data.</text>
</comment>
<feature type="transmembrane region" description="Helical" evidence="14">
    <location>
        <begin position="171"/>
        <end position="189"/>
    </location>
</feature>
<comment type="subcellular location">
    <subcellularLocation>
        <location evidence="1">Membrane</location>
        <topology evidence="1">Multi-pass membrane protein</topology>
    </subcellularLocation>
</comment>
<dbReference type="FunFam" id="1.20.1070.10:FF:000291">
    <property type="entry name" value="Predicted protein"/>
    <property type="match status" value="1"/>
</dbReference>
<dbReference type="PANTHER" id="PTHR24235:SF29">
    <property type="entry name" value="GH23382P"/>
    <property type="match status" value="1"/>
</dbReference>
<keyword evidence="6 14" id="KW-0472">Membrane</keyword>
<keyword evidence="3 12" id="KW-0812">Transmembrane</keyword>
<feature type="transmembrane region" description="Helical" evidence="14">
    <location>
        <begin position="210"/>
        <end position="229"/>
    </location>
</feature>
<sequence length="603" mass="67413">MIGGDATDLFDMADLLQSDQSVLSANGSSDVDFFEDLMAVNGTTTQFNVSFGSMNLSDWIFSADDNNSWFCPQWNETEEEVGNSFTPSAFFQVIIYSLYGIVFVLALVGNMVVCAVVFTSIRKWTVTNFFIVNMAAGDILMAFFCIPFTFVPTFVLLYWPFGATMCRIVSFSQAVSVFVSAYTMVAISSDRYLAIVYPLRPRMTRKQAKWIIAAVWLAAVSTAMPMLLLSKLIVPENSKWHSCADRYICTEVWADPMQQTQYTTVLLLLQYCFPLAVLVFTYGRIGLEIWGKKAPGEAHQHRDLRLARSKRKMIKMMIIVVFFFAFCWLPFNLLQIIGDQYQAIWSWSKINYVAFACHWLAMSHSAYNPIIYCCFNSKFRQGFQVLVVRCGCRCLMENGREWNDQMGDCECCGAHLSGTQGSAHGDHGCAPLQRINTYTTCTGGNNVVQQQQNGKNLPCRVLLPNNSNNHNNHQHFTGPSPVHHQHQHRAAYKSSYSGRFQHQQQQEGGGPQARGRCCSSFNSTANSQRRYSPSSSLPAACGANANYSRSASRPQKFVFRTNFPTQQQSSCQQAQRLLSGAGAGSPASIIIQSGVNTTAESHI</sequence>
<comment type="similarity">
    <text evidence="2 12">Belongs to the G-protein coupled receptor 1 family.</text>
</comment>
<dbReference type="PRINTS" id="PR00237">
    <property type="entry name" value="GPCRRHODOPSN"/>
</dbReference>
<dbReference type="InterPro" id="IPR005395">
    <property type="entry name" value="NPFF_rcpt"/>
</dbReference>
<evidence type="ECO:0000256" key="11">
    <source>
        <dbReference type="ARBA" id="ARBA00025478"/>
    </source>
</evidence>
<dbReference type="GO" id="GO:0016020">
    <property type="term" value="C:membrane"/>
    <property type="evidence" value="ECO:0007669"/>
    <property type="project" value="UniProtKB-SubCell"/>
</dbReference>
<feature type="domain" description="G-protein coupled receptors family 1 profile" evidence="15">
    <location>
        <begin position="109"/>
        <end position="372"/>
    </location>
</feature>
<evidence type="ECO:0000313" key="16">
    <source>
        <dbReference type="EMBL" id="CAH0112594.1"/>
    </source>
</evidence>
<feature type="compositionally biased region" description="Polar residues" evidence="13">
    <location>
        <begin position="519"/>
        <end position="537"/>
    </location>
</feature>
<dbReference type="Pfam" id="PF00001">
    <property type="entry name" value="7tm_1"/>
    <property type="match status" value="1"/>
</dbReference>
<dbReference type="SUPFAM" id="SSF81321">
    <property type="entry name" value="Family A G protein-coupled receptor-like"/>
    <property type="match status" value="1"/>
</dbReference>
<name>A0A8J2WR66_9CRUS</name>
<dbReference type="EMBL" id="CAKKLH010000328">
    <property type="protein sequence ID" value="CAH0112594.1"/>
    <property type="molecule type" value="Genomic_DNA"/>
</dbReference>
<keyword evidence="5 12" id="KW-0297">G-protein coupled receptor</keyword>
<proteinExistence type="inferred from homology"/>
<evidence type="ECO:0000313" key="17">
    <source>
        <dbReference type="Proteomes" id="UP000789390"/>
    </source>
</evidence>
<dbReference type="PANTHER" id="PTHR24235">
    <property type="entry name" value="NEUROPEPTIDE Y RECEPTOR"/>
    <property type="match status" value="1"/>
</dbReference>
<accession>A0A8J2WR66</accession>
<evidence type="ECO:0000259" key="15">
    <source>
        <dbReference type="PROSITE" id="PS50262"/>
    </source>
</evidence>
<dbReference type="Proteomes" id="UP000789390">
    <property type="component" value="Unassembled WGS sequence"/>
</dbReference>
<evidence type="ECO:0000256" key="2">
    <source>
        <dbReference type="ARBA" id="ARBA00010663"/>
    </source>
</evidence>
<keyword evidence="8 12" id="KW-0675">Receptor</keyword>
<protein>
    <recommendedName>
        <fullName evidence="15">G-protein coupled receptors family 1 profile domain-containing protein</fullName>
    </recommendedName>
</protein>
<feature type="transmembrane region" description="Helical" evidence="14">
    <location>
        <begin position="313"/>
        <end position="331"/>
    </location>
</feature>
<comment type="function">
    <text evidence="11">Receptor for NPAF (A-18-F-amide) and NPFF (F-8-F-amide) neuropeptides, also known as morphine-modulating peptides. Can also be activated by a variety of naturally occurring or synthetic FMRF-amide like ligands. This receptor mediates its action by association with G proteins that activate a phosphatidylinositol-calcium second messenger system.</text>
</comment>
<evidence type="ECO:0000256" key="14">
    <source>
        <dbReference type="SAM" id="Phobius"/>
    </source>
</evidence>
<gene>
    <name evidence="16" type="ORF">DGAL_LOCUS16329</name>
</gene>
<keyword evidence="17" id="KW-1185">Reference proteome</keyword>
<dbReference type="AlphaFoldDB" id="A0A8J2WR66"/>
<keyword evidence="7" id="KW-1015">Disulfide bond</keyword>
<feature type="transmembrane region" description="Helical" evidence="14">
    <location>
        <begin position="262"/>
        <end position="283"/>
    </location>
</feature>
<keyword evidence="10 12" id="KW-0807">Transducer</keyword>
<evidence type="ECO:0000256" key="9">
    <source>
        <dbReference type="ARBA" id="ARBA00023180"/>
    </source>
</evidence>
<feature type="transmembrane region" description="Helical" evidence="14">
    <location>
        <begin position="93"/>
        <end position="118"/>
    </location>
</feature>
<evidence type="ECO:0000256" key="12">
    <source>
        <dbReference type="RuleBase" id="RU000688"/>
    </source>
</evidence>
<organism evidence="16 17">
    <name type="scientific">Daphnia galeata</name>
    <dbReference type="NCBI Taxonomy" id="27404"/>
    <lineage>
        <taxon>Eukaryota</taxon>
        <taxon>Metazoa</taxon>
        <taxon>Ecdysozoa</taxon>
        <taxon>Arthropoda</taxon>
        <taxon>Crustacea</taxon>
        <taxon>Branchiopoda</taxon>
        <taxon>Diplostraca</taxon>
        <taxon>Cladocera</taxon>
        <taxon>Anomopoda</taxon>
        <taxon>Daphniidae</taxon>
        <taxon>Daphnia</taxon>
    </lineage>
</organism>
<dbReference type="OrthoDB" id="10053194at2759"/>
<dbReference type="PROSITE" id="PS50262">
    <property type="entry name" value="G_PROTEIN_RECEP_F1_2"/>
    <property type="match status" value="1"/>
</dbReference>
<evidence type="ECO:0000256" key="1">
    <source>
        <dbReference type="ARBA" id="ARBA00004141"/>
    </source>
</evidence>
<keyword evidence="9" id="KW-0325">Glycoprotein</keyword>
<evidence type="ECO:0000256" key="6">
    <source>
        <dbReference type="ARBA" id="ARBA00023136"/>
    </source>
</evidence>
<dbReference type="InterPro" id="IPR017452">
    <property type="entry name" value="GPCR_Rhodpsn_7TM"/>
</dbReference>
<evidence type="ECO:0000256" key="13">
    <source>
        <dbReference type="SAM" id="MobiDB-lite"/>
    </source>
</evidence>
<evidence type="ECO:0000256" key="4">
    <source>
        <dbReference type="ARBA" id="ARBA00022989"/>
    </source>
</evidence>
<dbReference type="InterPro" id="IPR000276">
    <property type="entry name" value="GPCR_Rhodpsn"/>
</dbReference>
<dbReference type="Gene3D" id="1.20.1070.10">
    <property type="entry name" value="Rhodopsin 7-helix transmembrane proteins"/>
    <property type="match status" value="1"/>
</dbReference>
<evidence type="ECO:0000256" key="3">
    <source>
        <dbReference type="ARBA" id="ARBA00022692"/>
    </source>
</evidence>
<evidence type="ECO:0000256" key="8">
    <source>
        <dbReference type="ARBA" id="ARBA00023170"/>
    </source>
</evidence>
<keyword evidence="4 14" id="KW-1133">Transmembrane helix</keyword>
<evidence type="ECO:0000256" key="5">
    <source>
        <dbReference type="ARBA" id="ARBA00023040"/>
    </source>
</evidence>
<dbReference type="PRINTS" id="PR01570">
    <property type="entry name" value="NPFFRECEPTOR"/>
</dbReference>
<feature type="transmembrane region" description="Helical" evidence="14">
    <location>
        <begin position="139"/>
        <end position="159"/>
    </location>
</feature>
<evidence type="ECO:0000256" key="7">
    <source>
        <dbReference type="ARBA" id="ARBA00023157"/>
    </source>
</evidence>
<dbReference type="PROSITE" id="PS00237">
    <property type="entry name" value="G_PROTEIN_RECEP_F1_1"/>
    <property type="match status" value="1"/>
</dbReference>
<feature type="region of interest" description="Disordered" evidence="13">
    <location>
        <begin position="468"/>
        <end position="537"/>
    </location>
</feature>
<dbReference type="GO" id="GO:0008188">
    <property type="term" value="F:neuropeptide receptor activity"/>
    <property type="evidence" value="ECO:0007669"/>
    <property type="project" value="InterPro"/>
</dbReference>
<reference evidence="16" key="1">
    <citation type="submission" date="2021-11" db="EMBL/GenBank/DDBJ databases">
        <authorList>
            <person name="Schell T."/>
        </authorList>
    </citation>
    <scope>NUCLEOTIDE SEQUENCE</scope>
    <source>
        <strain evidence="16">M5</strain>
    </source>
</reference>
<dbReference type="CDD" id="cd15392">
    <property type="entry name" value="7tmA_PR4-like"/>
    <property type="match status" value="1"/>
</dbReference>
<evidence type="ECO:0000256" key="10">
    <source>
        <dbReference type="ARBA" id="ARBA00023224"/>
    </source>
</evidence>